<keyword evidence="3" id="KW-1185">Reference proteome</keyword>
<reference evidence="2 3" key="1">
    <citation type="submission" date="2022-03" db="EMBL/GenBank/DDBJ databases">
        <title>Complete genome sequence of Lysobacter capsici VKM B-2533 and Lysobacter gummosus 10.1.1, promising sources of lytic agents.</title>
        <authorList>
            <person name="Tarlachkov S.V."/>
            <person name="Kudryakova I.V."/>
            <person name="Afoshin A.S."/>
            <person name="Leontyevskaya E.A."/>
            <person name="Leontyevskaya N.V."/>
        </authorList>
    </citation>
    <scope>NUCLEOTIDE SEQUENCE [LARGE SCALE GENOMIC DNA]</scope>
    <source>
        <strain evidence="2 3">10.1.1</strain>
    </source>
</reference>
<feature type="transmembrane region" description="Helical" evidence="1">
    <location>
        <begin position="139"/>
        <end position="159"/>
    </location>
</feature>
<dbReference type="InterPro" id="IPR048041">
    <property type="entry name" value="VpsF-like"/>
</dbReference>
<dbReference type="PANTHER" id="PTHR37422:SF13">
    <property type="entry name" value="LIPOPOLYSACCHARIDE BIOSYNTHESIS PROTEIN PA4999-RELATED"/>
    <property type="match status" value="1"/>
</dbReference>
<feature type="transmembrane region" description="Helical" evidence="1">
    <location>
        <begin position="57"/>
        <end position="79"/>
    </location>
</feature>
<feature type="transmembrane region" description="Helical" evidence="1">
    <location>
        <begin position="109"/>
        <end position="127"/>
    </location>
</feature>
<evidence type="ECO:0000313" key="3">
    <source>
        <dbReference type="Proteomes" id="UP000829194"/>
    </source>
</evidence>
<name>A0ABY3X995_9GAMM</name>
<organism evidence="2 3">
    <name type="scientific">Lysobacter gummosus</name>
    <dbReference type="NCBI Taxonomy" id="262324"/>
    <lineage>
        <taxon>Bacteria</taxon>
        <taxon>Pseudomonadati</taxon>
        <taxon>Pseudomonadota</taxon>
        <taxon>Gammaproteobacteria</taxon>
        <taxon>Lysobacterales</taxon>
        <taxon>Lysobacteraceae</taxon>
        <taxon>Lysobacter</taxon>
    </lineage>
</organism>
<keyword evidence="1" id="KW-0472">Membrane</keyword>
<protein>
    <submittedName>
        <fullName evidence="2">VpsF family polysaccharide biosynthesis protein</fullName>
    </submittedName>
</protein>
<keyword evidence="1" id="KW-1133">Transmembrane helix</keyword>
<evidence type="ECO:0000256" key="1">
    <source>
        <dbReference type="SAM" id="Phobius"/>
    </source>
</evidence>
<sequence length="440" mass="47402">MNTASAQAGIFQRIGYAIAASALVAYLTLSPALLSALGIPYDAPYGNFLFKLHPGDYLLAVALAFSLAGQGNPLVALLARLRESPPLSLYLAAIALAFVYSLLRYGPSGSAFFIDTLMMPVAIVLIVSRLNDAQLRGLFRLIVVLVVVNAAIGLAEAALQHHLVPYTVAGGVPVIEDKFRATALLGHPLENALITSLVLLASLDMSMQLWRRWALSGFLILALLAFGGRTSFLLTVMALLAYATVNAGQGLRAGRYGYLHIVGSCVAALFALPALAALVWSSGLGERIFEGLYLDDSATVRFRIFSVFDYLDLYDVLFGISPAQIQELSARIGLSRNLEAIENFWLFMLLQLGVFGFATFVIGLFSGLWLLWRRAGTGARWTLLVFVITASTTNSLASKTSALTLLFAMLCGLAGYRSTRQLTSQAARRPNMSVRQGVHA</sequence>
<keyword evidence="1" id="KW-0812">Transmembrane</keyword>
<dbReference type="EMBL" id="CP093547">
    <property type="protein sequence ID" value="UNP28185.1"/>
    <property type="molecule type" value="Genomic_DNA"/>
</dbReference>
<dbReference type="Proteomes" id="UP000829194">
    <property type="component" value="Chromosome"/>
</dbReference>
<feature type="transmembrane region" description="Helical" evidence="1">
    <location>
        <begin position="344"/>
        <end position="371"/>
    </location>
</feature>
<accession>A0ABY3X995</accession>
<dbReference type="PANTHER" id="PTHR37422">
    <property type="entry name" value="TEICHURONIC ACID BIOSYNTHESIS PROTEIN TUAE"/>
    <property type="match status" value="1"/>
</dbReference>
<dbReference type="NCBIfam" id="NF038256">
    <property type="entry name" value="exopoly_VpsF"/>
    <property type="match status" value="1"/>
</dbReference>
<feature type="transmembrane region" description="Helical" evidence="1">
    <location>
        <begin position="86"/>
        <end position="103"/>
    </location>
</feature>
<feature type="transmembrane region" description="Helical" evidence="1">
    <location>
        <begin position="213"/>
        <end position="245"/>
    </location>
</feature>
<feature type="transmembrane region" description="Helical" evidence="1">
    <location>
        <begin position="257"/>
        <end position="280"/>
    </location>
</feature>
<evidence type="ECO:0000313" key="2">
    <source>
        <dbReference type="EMBL" id="UNP28185.1"/>
    </source>
</evidence>
<dbReference type="InterPro" id="IPR051533">
    <property type="entry name" value="WaaL-like"/>
</dbReference>
<dbReference type="RefSeq" id="WP_057943810.1">
    <property type="nucleotide sequence ID" value="NZ_CP011131.1"/>
</dbReference>
<proteinExistence type="predicted"/>
<feature type="transmembrane region" description="Helical" evidence="1">
    <location>
        <begin position="14"/>
        <end position="37"/>
    </location>
</feature>
<gene>
    <name evidence="2" type="ORF">MOV92_17000</name>
</gene>